<name>A0A3M2VLN4_PSESI</name>
<dbReference type="Proteomes" id="UP000280292">
    <property type="component" value="Unassembled WGS sequence"/>
</dbReference>
<evidence type="ECO:0000313" key="3">
    <source>
        <dbReference type="EMBL" id="RML40169.1"/>
    </source>
</evidence>
<dbReference type="InterPro" id="IPR050834">
    <property type="entry name" value="Glycosyltransf_2"/>
</dbReference>
<dbReference type="AlphaFoldDB" id="A0A3M2VLN4"/>
<evidence type="ECO:0000313" key="4">
    <source>
        <dbReference type="Proteomes" id="UP000280292"/>
    </source>
</evidence>
<evidence type="ECO:0000259" key="2">
    <source>
        <dbReference type="Pfam" id="PF00535"/>
    </source>
</evidence>
<keyword evidence="1" id="KW-0997">Cell inner membrane</keyword>
<dbReference type="InterPro" id="IPR029044">
    <property type="entry name" value="Nucleotide-diphossugar_trans"/>
</dbReference>
<gene>
    <name evidence="3" type="ORF">ALQ95_04602</name>
</gene>
<keyword evidence="1" id="KW-1003">Cell membrane</keyword>
<dbReference type="SUPFAM" id="SSF53448">
    <property type="entry name" value="Nucleotide-diphospho-sugar transferases"/>
    <property type="match status" value="1"/>
</dbReference>
<evidence type="ECO:0000256" key="1">
    <source>
        <dbReference type="ARBA" id="ARBA00022519"/>
    </source>
</evidence>
<dbReference type="PANTHER" id="PTHR43685">
    <property type="entry name" value="GLYCOSYLTRANSFERASE"/>
    <property type="match status" value="1"/>
</dbReference>
<reference evidence="3 4" key="1">
    <citation type="submission" date="2018-08" db="EMBL/GenBank/DDBJ databases">
        <title>Recombination of ecologically and evolutionarily significant loci maintains genetic cohesion in the Pseudomonas syringae species complex.</title>
        <authorList>
            <person name="Dillon M."/>
            <person name="Thakur S."/>
            <person name="Almeida R.N.D."/>
            <person name="Weir B.S."/>
            <person name="Guttman D.S."/>
        </authorList>
    </citation>
    <scope>NUCLEOTIDE SEQUENCE [LARGE SCALE GENOMIC DNA]</scope>
    <source>
        <strain evidence="3 4">ICMP 3883</strain>
    </source>
</reference>
<dbReference type="CDD" id="cd04196">
    <property type="entry name" value="GT_2_like_d"/>
    <property type="match status" value="1"/>
</dbReference>
<accession>A0A3M2VLN4</accession>
<proteinExistence type="predicted"/>
<feature type="domain" description="Glycosyltransferase 2-like" evidence="2">
    <location>
        <begin position="19"/>
        <end position="139"/>
    </location>
</feature>
<sequence length="318" mass="35715">MSYRKAANSMSSVFPKVAVLLAAYNGMAWIEAQLDSILKQTNVCVSVFISVDTSSDGTETWCADYAQHHVNITLLPPAGQFGGASRNFFRLIQDVDFSSFDYVAFSDQDDIWYQDKLERALSTLMSGNHDAYSSNVVAFWPDGQRMLLDKAQPQVQWDHLFEAAGPGCTYVMNRPLADAFKSSLIAQWDVAQNVSLHDWYCYAFARCHGFRWFIDPAPGMDYRQHANNQVGANTGLASLITRLKKIADGWWAGQVLLIGRLAGGSETLFAGKTTGTRWMFLRLAFMAGRCRRRPRDKIFFIIACLAAMLSTPEQRNNR</sequence>
<dbReference type="InterPro" id="IPR001173">
    <property type="entry name" value="Glyco_trans_2-like"/>
</dbReference>
<dbReference type="Pfam" id="PF00535">
    <property type="entry name" value="Glycos_transf_2"/>
    <property type="match status" value="1"/>
</dbReference>
<protein>
    <submittedName>
        <fullName evidence="3">Lipopolysaccharide biosynthesis protein</fullName>
    </submittedName>
</protein>
<comment type="caution">
    <text evidence="3">The sequence shown here is derived from an EMBL/GenBank/DDBJ whole genome shotgun (WGS) entry which is preliminary data.</text>
</comment>
<organism evidence="3 4">
    <name type="scientific">Pseudomonas syringae pv. ribicola</name>
    <dbReference type="NCBI Taxonomy" id="55398"/>
    <lineage>
        <taxon>Bacteria</taxon>
        <taxon>Pseudomonadati</taxon>
        <taxon>Pseudomonadota</taxon>
        <taxon>Gammaproteobacteria</taxon>
        <taxon>Pseudomonadales</taxon>
        <taxon>Pseudomonadaceae</taxon>
        <taxon>Pseudomonas</taxon>
    </lineage>
</organism>
<dbReference type="Gene3D" id="3.90.550.10">
    <property type="entry name" value="Spore Coat Polysaccharide Biosynthesis Protein SpsA, Chain A"/>
    <property type="match status" value="1"/>
</dbReference>
<dbReference type="PANTHER" id="PTHR43685:SF2">
    <property type="entry name" value="GLYCOSYLTRANSFERASE 2-LIKE DOMAIN-CONTAINING PROTEIN"/>
    <property type="match status" value="1"/>
</dbReference>
<keyword evidence="1" id="KW-0472">Membrane</keyword>
<dbReference type="EMBL" id="RBNR01000300">
    <property type="protein sequence ID" value="RML40169.1"/>
    <property type="molecule type" value="Genomic_DNA"/>
</dbReference>